<dbReference type="PANTHER" id="PTHR11001">
    <property type="entry name" value="MITOCHONDRIAL FISSION PROCESS PROTEIN 1"/>
    <property type="match status" value="1"/>
</dbReference>
<dbReference type="OMA" id="EHATEWI"/>
<evidence type="ECO:0000256" key="3">
    <source>
        <dbReference type="ARBA" id="ARBA00029631"/>
    </source>
</evidence>
<dbReference type="AlphaFoldDB" id="A5DLW2"/>
<protein>
    <recommendedName>
        <fullName evidence="2">Mitochondrial fission process protein 1</fullName>
    </recommendedName>
    <alternativeName>
        <fullName evidence="3">Mitochondrial 18 kDa protein</fullName>
    </alternativeName>
</protein>
<evidence type="ECO:0000313" key="4">
    <source>
        <dbReference type="EMBL" id="EDK40164.2"/>
    </source>
</evidence>
<dbReference type="GO" id="GO:0000266">
    <property type="term" value="P:mitochondrial fission"/>
    <property type="evidence" value="ECO:0007669"/>
    <property type="project" value="TreeGrafter"/>
</dbReference>
<dbReference type="PANTHER" id="PTHR11001:SF2">
    <property type="entry name" value="MITOCHONDRIAL FISSION PROCESS PROTEIN 1"/>
    <property type="match status" value="1"/>
</dbReference>
<dbReference type="Proteomes" id="UP000001997">
    <property type="component" value="Unassembled WGS sequence"/>
</dbReference>
<accession>A5DLW2</accession>
<dbReference type="HOGENOM" id="CLU_053720_0_1_1"/>
<dbReference type="InParanoid" id="A5DLW2"/>
<dbReference type="Pfam" id="PF10558">
    <property type="entry name" value="MTP18"/>
    <property type="match status" value="1"/>
</dbReference>
<sequence length="248" mass="27770">MLLSRSGSRTASIYSCYLQSFAFLIMPNISEQVNQVEQALETKAGGAAGISDDPTQDSSLRYAAYANRFRTILLASHRYVAYTSDIGESFRPVAHPYLVKLGYGVSWLYIIGDVSYSSWKAKMKAEGRYTADLKPWNFPYPPANPVAAQIYRDGASDKLVDTDWRLVGLKRGIFQSIASMGLPAFTIHSAVRYSSLMFKNTKIKQLRTYGPVGVGLGIVPLLPYVFDEPVEMVVDWVFDKGEEMFREK</sequence>
<dbReference type="VEuPathDB" id="FungiDB:PGUG_04263"/>
<comment type="similarity">
    <text evidence="1">Belongs to the MTFP1 family.</text>
</comment>
<evidence type="ECO:0000256" key="1">
    <source>
        <dbReference type="ARBA" id="ARBA00009224"/>
    </source>
</evidence>
<dbReference type="InterPro" id="IPR019560">
    <property type="entry name" value="Mitochondrial_18_kDa_protein"/>
</dbReference>
<dbReference type="RefSeq" id="XP_001483533.2">
    <property type="nucleotide sequence ID" value="XM_001483483.1"/>
</dbReference>
<dbReference type="eggNOG" id="ENOG502RZGV">
    <property type="taxonomic scope" value="Eukaryota"/>
</dbReference>
<dbReference type="STRING" id="294746.A5DLW2"/>
<keyword evidence="5" id="KW-1185">Reference proteome</keyword>
<proteinExistence type="inferred from homology"/>
<dbReference type="OrthoDB" id="424969at2759"/>
<evidence type="ECO:0000256" key="2">
    <source>
        <dbReference type="ARBA" id="ARBA00017835"/>
    </source>
</evidence>
<dbReference type="KEGG" id="pgu:PGUG_04263"/>
<evidence type="ECO:0000313" key="5">
    <source>
        <dbReference type="Proteomes" id="UP000001997"/>
    </source>
</evidence>
<gene>
    <name evidence="4" type="ORF">PGUG_04263</name>
</gene>
<dbReference type="GeneID" id="5125193"/>
<organism evidence="4 5">
    <name type="scientific">Meyerozyma guilliermondii (strain ATCC 6260 / CBS 566 / DSM 6381 / JCM 1539 / NBRC 10279 / NRRL Y-324)</name>
    <name type="common">Yeast</name>
    <name type="synonym">Candida guilliermondii</name>
    <dbReference type="NCBI Taxonomy" id="294746"/>
    <lineage>
        <taxon>Eukaryota</taxon>
        <taxon>Fungi</taxon>
        <taxon>Dikarya</taxon>
        <taxon>Ascomycota</taxon>
        <taxon>Saccharomycotina</taxon>
        <taxon>Pichiomycetes</taxon>
        <taxon>Debaryomycetaceae</taxon>
        <taxon>Meyerozyma</taxon>
    </lineage>
</organism>
<dbReference type="EMBL" id="CH408159">
    <property type="protein sequence ID" value="EDK40164.2"/>
    <property type="molecule type" value="Genomic_DNA"/>
</dbReference>
<dbReference type="GO" id="GO:0005739">
    <property type="term" value="C:mitochondrion"/>
    <property type="evidence" value="ECO:0007669"/>
    <property type="project" value="TreeGrafter"/>
</dbReference>
<reference evidence="4 5" key="1">
    <citation type="journal article" date="2009" name="Nature">
        <title>Evolution of pathogenicity and sexual reproduction in eight Candida genomes.</title>
        <authorList>
            <person name="Butler G."/>
            <person name="Rasmussen M.D."/>
            <person name="Lin M.F."/>
            <person name="Santos M.A."/>
            <person name="Sakthikumar S."/>
            <person name="Munro C.A."/>
            <person name="Rheinbay E."/>
            <person name="Grabherr M."/>
            <person name="Forche A."/>
            <person name="Reedy J.L."/>
            <person name="Agrafioti I."/>
            <person name="Arnaud M.B."/>
            <person name="Bates S."/>
            <person name="Brown A.J."/>
            <person name="Brunke S."/>
            <person name="Costanzo M.C."/>
            <person name="Fitzpatrick D.A."/>
            <person name="de Groot P.W."/>
            <person name="Harris D."/>
            <person name="Hoyer L.L."/>
            <person name="Hube B."/>
            <person name="Klis F.M."/>
            <person name="Kodira C."/>
            <person name="Lennard N."/>
            <person name="Logue M.E."/>
            <person name="Martin R."/>
            <person name="Neiman A.M."/>
            <person name="Nikolaou E."/>
            <person name="Quail M.A."/>
            <person name="Quinn J."/>
            <person name="Santos M.C."/>
            <person name="Schmitzberger F.F."/>
            <person name="Sherlock G."/>
            <person name="Shah P."/>
            <person name="Silverstein K.A."/>
            <person name="Skrzypek M.S."/>
            <person name="Soll D."/>
            <person name="Staggs R."/>
            <person name="Stansfield I."/>
            <person name="Stumpf M.P."/>
            <person name="Sudbery P.E."/>
            <person name="Srikantha T."/>
            <person name="Zeng Q."/>
            <person name="Berman J."/>
            <person name="Berriman M."/>
            <person name="Heitman J."/>
            <person name="Gow N.A."/>
            <person name="Lorenz M.C."/>
            <person name="Birren B.W."/>
            <person name="Kellis M."/>
            <person name="Cuomo C.A."/>
        </authorList>
    </citation>
    <scope>NUCLEOTIDE SEQUENCE [LARGE SCALE GENOMIC DNA]</scope>
    <source>
        <strain evidence="5">ATCC 6260 / CBS 566 / DSM 6381 / JCM 1539 / NBRC 10279 / NRRL Y-324</strain>
    </source>
</reference>
<name>A5DLW2_PICGU</name>